<dbReference type="EMBL" id="CP042806">
    <property type="protein sequence ID" value="QEE26831.1"/>
    <property type="molecule type" value="Genomic_DNA"/>
</dbReference>
<dbReference type="RefSeq" id="WP_147645981.1">
    <property type="nucleotide sequence ID" value="NZ_CP042806.1"/>
</dbReference>
<reference evidence="3 4" key="1">
    <citation type="submission" date="2019-08" db="EMBL/GenBank/DDBJ databases">
        <title>Complete genome sequence of Terriglobus albidus strain ORNL.</title>
        <authorList>
            <person name="Podar M."/>
        </authorList>
    </citation>
    <scope>NUCLEOTIDE SEQUENCE [LARGE SCALE GENOMIC DNA]</scope>
    <source>
        <strain evidence="3 4">ORNL</strain>
    </source>
</reference>
<dbReference type="Pfam" id="PF13801">
    <property type="entry name" value="Metal_resist"/>
    <property type="match status" value="1"/>
</dbReference>
<organism evidence="3 4">
    <name type="scientific">Terriglobus albidus</name>
    <dbReference type="NCBI Taxonomy" id="1592106"/>
    <lineage>
        <taxon>Bacteria</taxon>
        <taxon>Pseudomonadati</taxon>
        <taxon>Acidobacteriota</taxon>
        <taxon>Terriglobia</taxon>
        <taxon>Terriglobales</taxon>
        <taxon>Acidobacteriaceae</taxon>
        <taxon>Terriglobus</taxon>
    </lineage>
</organism>
<feature type="compositionally biased region" description="Gly residues" evidence="1">
    <location>
        <begin position="27"/>
        <end position="51"/>
    </location>
</feature>
<dbReference type="KEGG" id="talb:FTW19_01710"/>
<dbReference type="Gene3D" id="1.20.120.1490">
    <property type="match status" value="1"/>
</dbReference>
<keyword evidence="2" id="KW-0732">Signal</keyword>
<dbReference type="InterPro" id="IPR025961">
    <property type="entry name" value="Metal_resist"/>
</dbReference>
<protein>
    <submittedName>
        <fullName evidence="3">Periplasmic heavy metal sensor</fullName>
    </submittedName>
</protein>
<sequence length="191" mass="20422">MTYRFQLALALLAILLGGSAALAQGPGGPGGGGMGGGRPPMGNGGGFGGGFPDRRNSPPPYSGSTPGTVSTMHGGLQVGPPGRWWDDKKFSESIGIQKEQRARMDAIVDANRGTLATLYRSLRKEEEALGPLVSAEQPDENRILSQIDRVAQARAELEKANARMLLGIRRELTLDQWHKLESHRGQQPPTE</sequence>
<proteinExistence type="predicted"/>
<feature type="chain" id="PRO_5022886596" evidence="2">
    <location>
        <begin position="24"/>
        <end position="191"/>
    </location>
</feature>
<gene>
    <name evidence="3" type="ORF">FTW19_01710</name>
</gene>
<dbReference type="Proteomes" id="UP000321820">
    <property type="component" value="Chromosome"/>
</dbReference>
<name>A0A5B9E8N3_9BACT</name>
<accession>A0A5B9E8N3</accession>
<evidence type="ECO:0000256" key="2">
    <source>
        <dbReference type="SAM" id="SignalP"/>
    </source>
</evidence>
<dbReference type="OrthoDB" id="122988at2"/>
<feature type="signal peptide" evidence="2">
    <location>
        <begin position="1"/>
        <end position="23"/>
    </location>
</feature>
<evidence type="ECO:0000313" key="3">
    <source>
        <dbReference type="EMBL" id="QEE26831.1"/>
    </source>
</evidence>
<dbReference type="AlphaFoldDB" id="A0A5B9E8N3"/>
<evidence type="ECO:0000313" key="4">
    <source>
        <dbReference type="Proteomes" id="UP000321820"/>
    </source>
</evidence>
<evidence type="ECO:0000256" key="1">
    <source>
        <dbReference type="SAM" id="MobiDB-lite"/>
    </source>
</evidence>
<feature type="region of interest" description="Disordered" evidence="1">
    <location>
        <begin position="27"/>
        <end position="67"/>
    </location>
</feature>
<keyword evidence="4" id="KW-1185">Reference proteome</keyword>